<dbReference type="Pfam" id="PF00486">
    <property type="entry name" value="Trans_reg_C"/>
    <property type="match status" value="1"/>
</dbReference>
<dbReference type="Proteomes" id="UP000233332">
    <property type="component" value="Unassembled WGS sequence"/>
</dbReference>
<evidence type="ECO:0000256" key="6">
    <source>
        <dbReference type="ARBA" id="ARBA00023125"/>
    </source>
</evidence>
<name>A0A2N3L254_9PROT</name>
<gene>
    <name evidence="13" type="ORF">COO92_18055</name>
</gene>
<comment type="subcellular location">
    <subcellularLocation>
        <location evidence="1">Cytoplasm</location>
    </subcellularLocation>
</comment>
<sequence>MSDQPHILVVDDHRDIRDLLGRYLRQHEYRVTLASDGRELRRLMGDNLHPDLIVLDLMMPGEDGLSLCRWLRENHDVPVVMLTALGEETDRIIGLEMGADDYLAKPFNPRELLARIKAVMRRAQSLPVGRKGPSPVGEIGFDRWVLDRTRHELRDDTDVVLPLSAGEYGLLCAFVEHPNMVLNRDQLLDLTRGRDAIPFDRSIDNQVSRLRKKIESDAKNPTLIKTVWGGGYMFTCEVTKI</sequence>
<dbReference type="SUPFAM" id="SSF52172">
    <property type="entry name" value="CheY-like"/>
    <property type="match status" value="1"/>
</dbReference>
<evidence type="ECO:0000256" key="9">
    <source>
        <dbReference type="PROSITE-ProRule" id="PRU00169"/>
    </source>
</evidence>
<dbReference type="PANTHER" id="PTHR48111">
    <property type="entry name" value="REGULATOR OF RPOS"/>
    <property type="match status" value="1"/>
</dbReference>
<dbReference type="SMART" id="SM00862">
    <property type="entry name" value="Trans_reg_C"/>
    <property type="match status" value="1"/>
</dbReference>
<evidence type="ECO:0000256" key="3">
    <source>
        <dbReference type="ARBA" id="ARBA00022553"/>
    </source>
</evidence>
<dbReference type="GO" id="GO:0032993">
    <property type="term" value="C:protein-DNA complex"/>
    <property type="evidence" value="ECO:0007669"/>
    <property type="project" value="TreeGrafter"/>
</dbReference>
<feature type="modified residue" description="4-aspartylphosphate" evidence="9">
    <location>
        <position position="56"/>
    </location>
</feature>
<dbReference type="SMART" id="SM00448">
    <property type="entry name" value="REC"/>
    <property type="match status" value="1"/>
</dbReference>
<keyword evidence="5" id="KW-0805">Transcription regulation</keyword>
<dbReference type="GO" id="GO:0006355">
    <property type="term" value="P:regulation of DNA-templated transcription"/>
    <property type="evidence" value="ECO:0007669"/>
    <property type="project" value="InterPro"/>
</dbReference>
<dbReference type="SUPFAM" id="SSF46894">
    <property type="entry name" value="C-terminal effector domain of the bipartite response regulators"/>
    <property type="match status" value="1"/>
</dbReference>
<keyword evidence="7" id="KW-0804">Transcription</keyword>
<dbReference type="RefSeq" id="WP_101304407.1">
    <property type="nucleotide sequence ID" value="NZ_NXGX01000008.1"/>
</dbReference>
<dbReference type="Gene3D" id="6.10.250.690">
    <property type="match status" value="1"/>
</dbReference>
<proteinExistence type="predicted"/>
<evidence type="ECO:0000256" key="2">
    <source>
        <dbReference type="ARBA" id="ARBA00022490"/>
    </source>
</evidence>
<dbReference type="InterPro" id="IPR016032">
    <property type="entry name" value="Sig_transdc_resp-reg_C-effctor"/>
</dbReference>
<dbReference type="FunFam" id="1.10.10.10:FF:000099">
    <property type="entry name" value="Two-component system response regulator TorR"/>
    <property type="match status" value="1"/>
</dbReference>
<protein>
    <recommendedName>
        <fullName evidence="8">Regulatory protein VirG</fullName>
    </recommendedName>
</protein>
<dbReference type="InterPro" id="IPR039420">
    <property type="entry name" value="WalR-like"/>
</dbReference>
<comment type="caution">
    <text evidence="13">The sequence shown here is derived from an EMBL/GenBank/DDBJ whole genome shotgun (WGS) entry which is preliminary data.</text>
</comment>
<dbReference type="PROSITE" id="PS51755">
    <property type="entry name" value="OMPR_PHOB"/>
    <property type="match status" value="1"/>
</dbReference>
<keyword evidence="14" id="KW-1185">Reference proteome</keyword>
<evidence type="ECO:0000256" key="8">
    <source>
        <dbReference type="ARBA" id="ARBA00067337"/>
    </source>
</evidence>
<evidence type="ECO:0000256" key="1">
    <source>
        <dbReference type="ARBA" id="ARBA00004496"/>
    </source>
</evidence>
<dbReference type="GO" id="GO:0005829">
    <property type="term" value="C:cytosol"/>
    <property type="evidence" value="ECO:0007669"/>
    <property type="project" value="TreeGrafter"/>
</dbReference>
<dbReference type="Gene3D" id="3.40.50.2300">
    <property type="match status" value="1"/>
</dbReference>
<keyword evidence="6 10" id="KW-0238">DNA-binding</keyword>
<evidence type="ECO:0000259" key="12">
    <source>
        <dbReference type="PROSITE" id="PS51755"/>
    </source>
</evidence>
<dbReference type="InterPro" id="IPR036388">
    <property type="entry name" value="WH-like_DNA-bd_sf"/>
</dbReference>
<evidence type="ECO:0000256" key="7">
    <source>
        <dbReference type="ARBA" id="ARBA00023163"/>
    </source>
</evidence>
<dbReference type="FunFam" id="3.40.50.2300:FF:000001">
    <property type="entry name" value="DNA-binding response regulator PhoB"/>
    <property type="match status" value="1"/>
</dbReference>
<keyword evidence="4" id="KW-0902">Two-component regulatory system</keyword>
<evidence type="ECO:0000313" key="14">
    <source>
        <dbReference type="Proteomes" id="UP000233332"/>
    </source>
</evidence>
<dbReference type="Gene3D" id="1.10.10.10">
    <property type="entry name" value="Winged helix-like DNA-binding domain superfamily/Winged helix DNA-binding domain"/>
    <property type="match status" value="1"/>
</dbReference>
<accession>A0A2N3L254</accession>
<dbReference type="CDD" id="cd00383">
    <property type="entry name" value="trans_reg_C"/>
    <property type="match status" value="1"/>
</dbReference>
<reference evidence="13 14" key="1">
    <citation type="submission" date="2017-09" db="EMBL/GenBank/DDBJ databases">
        <title>Biodiversity and function of Thalassospira species in the particle-attached aromatic-hydrocarbon-degrading consortia from the surface seawater of the China South Sea.</title>
        <authorList>
            <person name="Dong C."/>
            <person name="Lai Q."/>
            <person name="Shao Z."/>
        </authorList>
    </citation>
    <scope>NUCLEOTIDE SEQUENCE [LARGE SCALE GENOMIC DNA]</scope>
    <source>
        <strain evidence="13 14">139Z-12</strain>
    </source>
</reference>
<keyword evidence="2" id="KW-0963">Cytoplasm</keyword>
<dbReference type="Pfam" id="PF00072">
    <property type="entry name" value="Response_reg"/>
    <property type="match status" value="1"/>
</dbReference>
<dbReference type="GO" id="GO:0000976">
    <property type="term" value="F:transcription cis-regulatory region binding"/>
    <property type="evidence" value="ECO:0007669"/>
    <property type="project" value="TreeGrafter"/>
</dbReference>
<dbReference type="PROSITE" id="PS50110">
    <property type="entry name" value="RESPONSE_REGULATORY"/>
    <property type="match status" value="1"/>
</dbReference>
<dbReference type="InterPro" id="IPR001867">
    <property type="entry name" value="OmpR/PhoB-type_DNA-bd"/>
</dbReference>
<evidence type="ECO:0000256" key="5">
    <source>
        <dbReference type="ARBA" id="ARBA00023015"/>
    </source>
</evidence>
<dbReference type="InterPro" id="IPR001789">
    <property type="entry name" value="Sig_transdc_resp-reg_receiver"/>
</dbReference>
<feature type="DNA-binding region" description="OmpR/PhoB-type" evidence="10">
    <location>
        <begin position="134"/>
        <end position="236"/>
    </location>
</feature>
<dbReference type="EMBL" id="NXGX01000008">
    <property type="protein sequence ID" value="PKR56891.1"/>
    <property type="molecule type" value="Genomic_DNA"/>
</dbReference>
<evidence type="ECO:0000256" key="4">
    <source>
        <dbReference type="ARBA" id="ARBA00023012"/>
    </source>
</evidence>
<evidence type="ECO:0000256" key="10">
    <source>
        <dbReference type="PROSITE-ProRule" id="PRU01091"/>
    </source>
</evidence>
<dbReference type="InterPro" id="IPR011006">
    <property type="entry name" value="CheY-like_superfamily"/>
</dbReference>
<dbReference type="GO" id="GO:0000156">
    <property type="term" value="F:phosphorelay response regulator activity"/>
    <property type="evidence" value="ECO:0007669"/>
    <property type="project" value="TreeGrafter"/>
</dbReference>
<evidence type="ECO:0000313" key="13">
    <source>
        <dbReference type="EMBL" id="PKR56891.1"/>
    </source>
</evidence>
<keyword evidence="3 9" id="KW-0597">Phosphoprotein</keyword>
<dbReference type="PANTHER" id="PTHR48111:SF4">
    <property type="entry name" value="DNA-BINDING DUAL TRANSCRIPTIONAL REGULATOR OMPR"/>
    <property type="match status" value="1"/>
</dbReference>
<feature type="domain" description="OmpR/PhoB-type" evidence="12">
    <location>
        <begin position="134"/>
        <end position="236"/>
    </location>
</feature>
<organism evidence="13 14">
    <name type="scientific">Thalassospira lohafexi</name>
    <dbReference type="NCBI Taxonomy" id="744227"/>
    <lineage>
        <taxon>Bacteria</taxon>
        <taxon>Pseudomonadati</taxon>
        <taxon>Pseudomonadota</taxon>
        <taxon>Alphaproteobacteria</taxon>
        <taxon>Rhodospirillales</taxon>
        <taxon>Thalassospiraceae</taxon>
        <taxon>Thalassospira</taxon>
    </lineage>
</organism>
<dbReference type="AlphaFoldDB" id="A0A2N3L254"/>
<evidence type="ECO:0000259" key="11">
    <source>
        <dbReference type="PROSITE" id="PS50110"/>
    </source>
</evidence>
<feature type="domain" description="Response regulatory" evidence="11">
    <location>
        <begin position="6"/>
        <end position="120"/>
    </location>
</feature>